<dbReference type="OrthoDB" id="5329369at2"/>
<dbReference type="RefSeq" id="WP_023928256.1">
    <property type="nucleotide sequence ID" value="NZ_KI669455.1"/>
</dbReference>
<dbReference type="GO" id="GO:0009244">
    <property type="term" value="P:lipopolysaccharide core region biosynthetic process"/>
    <property type="evidence" value="ECO:0007669"/>
    <property type="project" value="TreeGrafter"/>
</dbReference>
<dbReference type="eggNOG" id="COG0859">
    <property type="taxonomic scope" value="Bacteria"/>
</dbReference>
<keyword evidence="2" id="KW-1185">Reference proteome</keyword>
<dbReference type="GO" id="GO:0008713">
    <property type="term" value="F:ADP-heptose-lipopolysaccharide heptosyltransferase activity"/>
    <property type="evidence" value="ECO:0007669"/>
    <property type="project" value="TreeGrafter"/>
</dbReference>
<name>V8C6M0_9HELI</name>
<dbReference type="SUPFAM" id="SSF53756">
    <property type="entry name" value="UDP-Glycosyltransferase/glycogen phosphorylase"/>
    <property type="match status" value="1"/>
</dbReference>
<accession>V8C6M0</accession>
<dbReference type="InterPro" id="IPR051199">
    <property type="entry name" value="LPS_LOS_Heptosyltrfase"/>
</dbReference>
<comment type="caution">
    <text evidence="1">The sequence shown here is derived from an EMBL/GenBank/DDBJ whole genome shotgun (WGS) entry which is preliminary data.</text>
</comment>
<dbReference type="STRING" id="1357400.HMPREF2086_01521"/>
<organism evidence="1 2">
    <name type="scientific">Helicobacter macacae MIT 99-5501</name>
    <dbReference type="NCBI Taxonomy" id="1357400"/>
    <lineage>
        <taxon>Bacteria</taxon>
        <taxon>Pseudomonadati</taxon>
        <taxon>Campylobacterota</taxon>
        <taxon>Epsilonproteobacteria</taxon>
        <taxon>Campylobacterales</taxon>
        <taxon>Helicobacteraceae</taxon>
        <taxon>Helicobacter</taxon>
    </lineage>
</organism>
<dbReference type="GO" id="GO:0005829">
    <property type="term" value="C:cytosol"/>
    <property type="evidence" value="ECO:0007669"/>
    <property type="project" value="TreeGrafter"/>
</dbReference>
<protein>
    <submittedName>
        <fullName evidence="1">Uncharacterized protein</fullName>
    </submittedName>
</protein>
<sequence>MSKKRQSTMSPTMPSKLTLGFLHHYGLGDNLMLLKSLYLAKRAYNCNLIIFGNALFKQILSYVDFLDSTDLVVDISHLREESLLIVARHKCDYFILTNPKAHYIRLLSKLDTPIITPLKFPSLFCDKAKCPPLTFFPLYRKLRADNAICALVRLIDKRAFDSFVANSIDRAQNLADLASNDLAGTDFANSDLASASWQMFNLAHPNPCALAGGGGQHYKQKSSYISYANFEHKMEQLDTIIKDDIKLKVPNPKIAQSFLSERVENYIKDLQNKTCKTPIDSSPACKRDSKMDFTKIDFTKSSANSTLANLSTTNITTANHTPINTTCTNIPHITHNLPHPFIICINPFSNAATHTLPLEAFLELISKVLALPNVCVLIITFPSVHNEFVAKVHSHSELQAQKSKLFIYRNDNTLSNLIALLGFQSLLISPSTGTIHLASNLGIKTIGLYSRKDTIRWATHDKIYTIIPKEKSLLTQKHCAKIIDKTLSQIQSLIDSNALKPF</sequence>
<gene>
    <name evidence="1" type="ORF">HMPREF2086_01521</name>
</gene>
<dbReference type="PANTHER" id="PTHR30160">
    <property type="entry name" value="TETRAACYLDISACCHARIDE 4'-KINASE-RELATED"/>
    <property type="match status" value="1"/>
</dbReference>
<dbReference type="AlphaFoldDB" id="V8C6M0"/>
<dbReference type="Proteomes" id="UP000018731">
    <property type="component" value="Unassembled WGS sequence"/>
</dbReference>
<dbReference type="Gene3D" id="3.40.50.2000">
    <property type="entry name" value="Glycogen Phosphorylase B"/>
    <property type="match status" value="1"/>
</dbReference>
<evidence type="ECO:0000313" key="1">
    <source>
        <dbReference type="EMBL" id="ETD22722.1"/>
    </source>
</evidence>
<dbReference type="EMBL" id="AZJI01000007">
    <property type="protein sequence ID" value="ETD22722.1"/>
    <property type="molecule type" value="Genomic_DNA"/>
</dbReference>
<evidence type="ECO:0000313" key="2">
    <source>
        <dbReference type="Proteomes" id="UP000018731"/>
    </source>
</evidence>
<dbReference type="PATRIC" id="fig|1357400.3.peg.2045"/>
<reference evidence="1 2" key="1">
    <citation type="journal article" date="2014" name="Genome Announc.">
        <title>Draft genome sequences of six enterohepatic helicobacter species isolated from humans and one from rhesus macaques.</title>
        <authorList>
            <person name="Shen Z."/>
            <person name="Sheh A."/>
            <person name="Young S.K."/>
            <person name="Abouelliel A."/>
            <person name="Ward D.V."/>
            <person name="Earl A.M."/>
            <person name="Fox J.G."/>
        </authorList>
    </citation>
    <scope>NUCLEOTIDE SEQUENCE [LARGE SCALE GENOMIC DNA]</scope>
    <source>
        <strain evidence="1 2">MIT 99-5501</strain>
    </source>
</reference>
<proteinExistence type="predicted"/>
<dbReference type="HOGENOM" id="CLU_542653_0_0_7"/>